<evidence type="ECO:0000256" key="1">
    <source>
        <dbReference type="SAM" id="MobiDB-lite"/>
    </source>
</evidence>
<dbReference type="EMBL" id="CAUYUJ010007584">
    <property type="protein sequence ID" value="CAK0821276.1"/>
    <property type="molecule type" value="Genomic_DNA"/>
</dbReference>
<feature type="non-terminal residue" evidence="2">
    <location>
        <position position="1"/>
    </location>
</feature>
<name>A0ABN9RPW8_9DINO</name>
<sequence>PEERAPERTAAPPPAAPAGGLERALVRGAQGLLFLAPAQQPDLLGAAPRGRRGRRPGGRAGGGA</sequence>
<evidence type="ECO:0000313" key="2">
    <source>
        <dbReference type="EMBL" id="CAK0821276.1"/>
    </source>
</evidence>
<keyword evidence="3" id="KW-1185">Reference proteome</keyword>
<feature type="non-terminal residue" evidence="2">
    <location>
        <position position="64"/>
    </location>
</feature>
<comment type="caution">
    <text evidence="2">The sequence shown here is derived from an EMBL/GenBank/DDBJ whole genome shotgun (WGS) entry which is preliminary data.</text>
</comment>
<protein>
    <submittedName>
        <fullName evidence="2">Uncharacterized protein</fullName>
    </submittedName>
</protein>
<feature type="region of interest" description="Disordered" evidence="1">
    <location>
        <begin position="39"/>
        <end position="64"/>
    </location>
</feature>
<reference evidence="2" key="1">
    <citation type="submission" date="2023-10" db="EMBL/GenBank/DDBJ databases">
        <authorList>
            <person name="Chen Y."/>
            <person name="Shah S."/>
            <person name="Dougan E. K."/>
            <person name="Thang M."/>
            <person name="Chan C."/>
        </authorList>
    </citation>
    <scope>NUCLEOTIDE SEQUENCE [LARGE SCALE GENOMIC DNA]</scope>
</reference>
<accession>A0ABN9RPW8</accession>
<proteinExistence type="predicted"/>
<dbReference type="Proteomes" id="UP001189429">
    <property type="component" value="Unassembled WGS sequence"/>
</dbReference>
<gene>
    <name evidence="2" type="ORF">PCOR1329_LOCUS22637</name>
</gene>
<evidence type="ECO:0000313" key="3">
    <source>
        <dbReference type="Proteomes" id="UP001189429"/>
    </source>
</evidence>
<organism evidence="2 3">
    <name type="scientific">Prorocentrum cordatum</name>
    <dbReference type="NCBI Taxonomy" id="2364126"/>
    <lineage>
        <taxon>Eukaryota</taxon>
        <taxon>Sar</taxon>
        <taxon>Alveolata</taxon>
        <taxon>Dinophyceae</taxon>
        <taxon>Prorocentrales</taxon>
        <taxon>Prorocentraceae</taxon>
        <taxon>Prorocentrum</taxon>
    </lineage>
</organism>